<comment type="cofactor">
    <cofactor evidence="9">
        <name>heme c</name>
        <dbReference type="ChEBI" id="CHEBI:61717"/>
    </cofactor>
    <text evidence="9">Binds 1 heme c group covalently per subunit.</text>
</comment>
<evidence type="ECO:0000256" key="9">
    <source>
        <dbReference type="PIRSR" id="PIRSR602326-1"/>
    </source>
</evidence>
<keyword evidence="3 9" id="KW-0349">Heme</keyword>
<dbReference type="AlphaFoldDB" id="A0A6J4THL4"/>
<dbReference type="PANTHER" id="PTHR10266:SF3">
    <property type="entry name" value="CYTOCHROME C1, HEME PROTEIN, MITOCHONDRIAL"/>
    <property type="match status" value="1"/>
</dbReference>
<dbReference type="SUPFAM" id="SSF46626">
    <property type="entry name" value="Cytochrome c"/>
    <property type="match status" value="1"/>
</dbReference>
<evidence type="ECO:0000256" key="7">
    <source>
        <dbReference type="ARBA" id="ARBA00023004"/>
    </source>
</evidence>
<dbReference type="EMBL" id="CADCVX010000426">
    <property type="protein sequence ID" value="CAA9523450.1"/>
    <property type="molecule type" value="Genomic_DNA"/>
</dbReference>
<dbReference type="InterPro" id="IPR009056">
    <property type="entry name" value="Cyt_c-like_dom"/>
</dbReference>
<evidence type="ECO:0000256" key="6">
    <source>
        <dbReference type="ARBA" id="ARBA00022989"/>
    </source>
</evidence>
<evidence type="ECO:0000256" key="10">
    <source>
        <dbReference type="SAM" id="Phobius"/>
    </source>
</evidence>
<evidence type="ECO:0000256" key="4">
    <source>
        <dbReference type="ARBA" id="ARBA00022692"/>
    </source>
</evidence>
<dbReference type="PRINTS" id="PR00603">
    <property type="entry name" value="CYTOCHROMEC1"/>
</dbReference>
<feature type="binding site" description="covalent" evidence="9">
    <location>
        <position position="78"/>
    </location>
    <ligand>
        <name>heme c</name>
        <dbReference type="ChEBI" id="CHEBI:61717"/>
    </ligand>
</feature>
<keyword evidence="5 9" id="KW-0479">Metal-binding</keyword>
<evidence type="ECO:0000256" key="2">
    <source>
        <dbReference type="ARBA" id="ARBA00016165"/>
    </source>
</evidence>
<evidence type="ECO:0000256" key="3">
    <source>
        <dbReference type="ARBA" id="ARBA00022617"/>
    </source>
</evidence>
<feature type="transmembrane region" description="Helical" evidence="10">
    <location>
        <begin position="249"/>
        <end position="268"/>
    </location>
</feature>
<dbReference type="Gene3D" id="1.10.760.10">
    <property type="entry name" value="Cytochrome c-like domain"/>
    <property type="match status" value="1"/>
</dbReference>
<keyword evidence="6 10" id="KW-1133">Transmembrane helix</keyword>
<accession>A0A6J4THL4</accession>
<proteinExistence type="predicted"/>
<dbReference type="GO" id="GO:0016020">
    <property type="term" value="C:membrane"/>
    <property type="evidence" value="ECO:0007669"/>
    <property type="project" value="UniProtKB-SubCell"/>
</dbReference>
<organism evidence="12">
    <name type="scientific">uncultured Sphingomonadaceae bacterium</name>
    <dbReference type="NCBI Taxonomy" id="169976"/>
    <lineage>
        <taxon>Bacteria</taxon>
        <taxon>Pseudomonadati</taxon>
        <taxon>Pseudomonadota</taxon>
        <taxon>Alphaproteobacteria</taxon>
        <taxon>Sphingomonadales</taxon>
        <taxon>Sphingomonadaceae</taxon>
        <taxon>environmental samples</taxon>
    </lineage>
</organism>
<comment type="subcellular location">
    <subcellularLocation>
        <location evidence="1">Membrane</location>
    </subcellularLocation>
</comment>
<gene>
    <name evidence="12" type="ORF">AVDCRST_MAG91-2340</name>
</gene>
<feature type="binding site" description="covalent" evidence="9">
    <location>
        <position position="204"/>
    </location>
    <ligand>
        <name>heme c</name>
        <dbReference type="ChEBI" id="CHEBI:61717"/>
    </ligand>
</feature>
<dbReference type="Pfam" id="PF02167">
    <property type="entry name" value="Cytochrom_C1"/>
    <property type="match status" value="1"/>
</dbReference>
<feature type="binding site" description="covalent" evidence="9">
    <location>
        <position position="79"/>
    </location>
    <ligand>
        <name>heme c</name>
        <dbReference type="ChEBI" id="CHEBI:61717"/>
    </ligand>
</feature>
<protein>
    <recommendedName>
        <fullName evidence="2">Cytochrome c1</fullName>
    </recommendedName>
</protein>
<feature type="domain" description="Cytochrome c" evidence="11">
    <location>
        <begin position="62"/>
        <end position="171"/>
    </location>
</feature>
<dbReference type="InterPro" id="IPR002326">
    <property type="entry name" value="Cyt_c1"/>
</dbReference>
<dbReference type="PANTHER" id="PTHR10266">
    <property type="entry name" value="CYTOCHROME C1"/>
    <property type="match status" value="1"/>
</dbReference>
<dbReference type="GO" id="GO:0020037">
    <property type="term" value="F:heme binding"/>
    <property type="evidence" value="ECO:0007669"/>
    <property type="project" value="InterPro"/>
</dbReference>
<keyword evidence="7 9" id="KW-0408">Iron</keyword>
<evidence type="ECO:0000313" key="12">
    <source>
        <dbReference type="EMBL" id="CAA9523450.1"/>
    </source>
</evidence>
<dbReference type="InterPro" id="IPR036909">
    <property type="entry name" value="Cyt_c-like_dom_sf"/>
</dbReference>
<evidence type="ECO:0000259" key="11">
    <source>
        <dbReference type="PROSITE" id="PS51007"/>
    </source>
</evidence>
<sequence>MVRIAAFFVGLGFCAVLFFSLATGAYSYLTTEHEESVAHAFHKETKDVTFASDGPFGRFDRQQLQRGFQVYKEVCAACHGLTYVAFRNLADLGYNEAEVKKIASDWAIGVPSVNPDTGEATTRPPLPSDKIPSPYPNEVAARAANNNAAPPDLSLMAKSREGGAAYIHSLLTGYEKVPANLPEDARPGQGLYYNPYFPTLNLAMPPPIVADGQVTYADGTKATVEQMSLDVSAFLVWTAEPFLEARHRLGWATLVFLIFGTTLAYFAYKNIWADRKAKGGRETTSFSDPNKVGPLA</sequence>
<dbReference type="GO" id="GO:0009055">
    <property type="term" value="F:electron transfer activity"/>
    <property type="evidence" value="ECO:0007669"/>
    <property type="project" value="InterPro"/>
</dbReference>
<dbReference type="Gene3D" id="1.20.5.100">
    <property type="entry name" value="Cytochrome c1, transmembrane anchor, C-terminal"/>
    <property type="match status" value="1"/>
</dbReference>
<dbReference type="PROSITE" id="PS51007">
    <property type="entry name" value="CYTC"/>
    <property type="match status" value="1"/>
</dbReference>
<name>A0A6J4THL4_9SPHN</name>
<keyword evidence="8 10" id="KW-0472">Membrane</keyword>
<evidence type="ECO:0000256" key="5">
    <source>
        <dbReference type="ARBA" id="ARBA00022723"/>
    </source>
</evidence>
<keyword evidence="4 10" id="KW-0812">Transmembrane</keyword>
<feature type="binding site" description="covalent" evidence="9">
    <location>
        <position position="75"/>
    </location>
    <ligand>
        <name>heme c</name>
        <dbReference type="ChEBI" id="CHEBI:61717"/>
    </ligand>
</feature>
<evidence type="ECO:0000256" key="8">
    <source>
        <dbReference type="ARBA" id="ARBA00023136"/>
    </source>
</evidence>
<reference evidence="12" key="1">
    <citation type="submission" date="2020-02" db="EMBL/GenBank/DDBJ databases">
        <authorList>
            <person name="Meier V. D."/>
        </authorList>
    </citation>
    <scope>NUCLEOTIDE SEQUENCE</scope>
    <source>
        <strain evidence="12">AVDCRST_MAG91</strain>
    </source>
</reference>
<dbReference type="GO" id="GO:0046872">
    <property type="term" value="F:metal ion binding"/>
    <property type="evidence" value="ECO:0007669"/>
    <property type="project" value="UniProtKB-KW"/>
</dbReference>
<evidence type="ECO:0000256" key="1">
    <source>
        <dbReference type="ARBA" id="ARBA00004370"/>
    </source>
</evidence>